<name>A0A6A6HH72_VIRVR</name>
<keyword evidence="2" id="KW-1133">Transmembrane helix</keyword>
<organism evidence="3 4">
    <name type="scientific">Viridothelium virens</name>
    <name type="common">Speckled blister lichen</name>
    <name type="synonym">Trypethelium virens</name>
    <dbReference type="NCBI Taxonomy" id="1048519"/>
    <lineage>
        <taxon>Eukaryota</taxon>
        <taxon>Fungi</taxon>
        <taxon>Dikarya</taxon>
        <taxon>Ascomycota</taxon>
        <taxon>Pezizomycotina</taxon>
        <taxon>Dothideomycetes</taxon>
        <taxon>Dothideomycetes incertae sedis</taxon>
        <taxon>Trypetheliales</taxon>
        <taxon>Trypetheliaceae</taxon>
        <taxon>Viridothelium</taxon>
    </lineage>
</organism>
<dbReference type="EMBL" id="ML991781">
    <property type="protein sequence ID" value="KAF2237188.1"/>
    <property type="molecule type" value="Genomic_DNA"/>
</dbReference>
<protein>
    <submittedName>
        <fullName evidence="3">Uncharacterized protein</fullName>
    </submittedName>
</protein>
<keyword evidence="4" id="KW-1185">Reference proteome</keyword>
<feature type="compositionally biased region" description="Polar residues" evidence="1">
    <location>
        <begin position="238"/>
        <end position="251"/>
    </location>
</feature>
<accession>A0A6A6HH72</accession>
<dbReference type="AlphaFoldDB" id="A0A6A6HH72"/>
<feature type="region of interest" description="Disordered" evidence="1">
    <location>
        <begin position="163"/>
        <end position="261"/>
    </location>
</feature>
<sequence>MSLLVRRQSFGPSCPNGGIWYACASGSKFVGCCNSEPCENGCPAGNLEPASFNPSFYGRIPDQECSSGSWHTCSLTDPPFLGCCTTNPCQPGLCPIENLKAGFLSNDPATAAAFLPPASRHTPVGAIVGGVIGGLFALGIAVSLVYFRMKSLRSSRLHQGHIPLEQSLKGTPTELGPLDDSYKSPPPKYSKTPSSAHDSNELVGSPGHKRHASELSAISPPVELDAGEGVNPDRNRRWTQSTMRSEITQPSGLGISHAPLSLRFSLQSRVSEEA</sequence>
<keyword evidence="2" id="KW-0472">Membrane</keyword>
<dbReference type="Proteomes" id="UP000800092">
    <property type="component" value="Unassembled WGS sequence"/>
</dbReference>
<dbReference type="PROSITE" id="PS51257">
    <property type="entry name" value="PROKAR_LIPOPROTEIN"/>
    <property type="match status" value="1"/>
</dbReference>
<evidence type="ECO:0000256" key="1">
    <source>
        <dbReference type="SAM" id="MobiDB-lite"/>
    </source>
</evidence>
<gene>
    <name evidence="3" type="ORF">EV356DRAFT_530305</name>
</gene>
<evidence type="ECO:0000256" key="2">
    <source>
        <dbReference type="SAM" id="Phobius"/>
    </source>
</evidence>
<evidence type="ECO:0000313" key="3">
    <source>
        <dbReference type="EMBL" id="KAF2237188.1"/>
    </source>
</evidence>
<evidence type="ECO:0000313" key="4">
    <source>
        <dbReference type="Proteomes" id="UP000800092"/>
    </source>
</evidence>
<feature type="transmembrane region" description="Helical" evidence="2">
    <location>
        <begin position="124"/>
        <end position="147"/>
    </location>
</feature>
<reference evidence="3" key="1">
    <citation type="journal article" date="2020" name="Stud. Mycol.">
        <title>101 Dothideomycetes genomes: a test case for predicting lifestyles and emergence of pathogens.</title>
        <authorList>
            <person name="Haridas S."/>
            <person name="Albert R."/>
            <person name="Binder M."/>
            <person name="Bloem J."/>
            <person name="Labutti K."/>
            <person name="Salamov A."/>
            <person name="Andreopoulos B."/>
            <person name="Baker S."/>
            <person name="Barry K."/>
            <person name="Bills G."/>
            <person name="Bluhm B."/>
            <person name="Cannon C."/>
            <person name="Castanera R."/>
            <person name="Culley D."/>
            <person name="Daum C."/>
            <person name="Ezra D."/>
            <person name="Gonzalez J."/>
            <person name="Henrissat B."/>
            <person name="Kuo A."/>
            <person name="Liang C."/>
            <person name="Lipzen A."/>
            <person name="Lutzoni F."/>
            <person name="Magnuson J."/>
            <person name="Mondo S."/>
            <person name="Nolan M."/>
            <person name="Ohm R."/>
            <person name="Pangilinan J."/>
            <person name="Park H.-J."/>
            <person name="Ramirez L."/>
            <person name="Alfaro M."/>
            <person name="Sun H."/>
            <person name="Tritt A."/>
            <person name="Yoshinaga Y."/>
            <person name="Zwiers L.-H."/>
            <person name="Turgeon B."/>
            <person name="Goodwin S."/>
            <person name="Spatafora J."/>
            <person name="Crous P."/>
            <person name="Grigoriev I."/>
        </authorList>
    </citation>
    <scope>NUCLEOTIDE SEQUENCE</scope>
    <source>
        <strain evidence="3">Tuck. ex Michener</strain>
    </source>
</reference>
<proteinExistence type="predicted"/>
<keyword evidence="2" id="KW-0812">Transmembrane</keyword>
<dbReference type="OrthoDB" id="3692311at2759"/>